<evidence type="ECO:0000256" key="9">
    <source>
        <dbReference type="ARBA" id="ARBA00022679"/>
    </source>
</evidence>
<evidence type="ECO:0000256" key="7">
    <source>
        <dbReference type="ARBA" id="ARBA00022490"/>
    </source>
</evidence>
<name>A0A948RUY4_UNCEI</name>
<evidence type="ECO:0000256" key="11">
    <source>
        <dbReference type="ARBA" id="ARBA00022694"/>
    </source>
</evidence>
<comment type="caution">
    <text evidence="19">The sequence shown here is derived from an EMBL/GenBank/DDBJ whole genome shotgun (WGS) entry which is preliminary data.</text>
</comment>
<evidence type="ECO:0000256" key="13">
    <source>
        <dbReference type="ARBA" id="ARBA00033392"/>
    </source>
</evidence>
<dbReference type="InterPro" id="IPR016009">
    <property type="entry name" value="tRNA_MeTrfase_TRMD/TRM10"/>
</dbReference>
<organism evidence="19 20">
    <name type="scientific">Eiseniibacteriota bacterium</name>
    <dbReference type="NCBI Taxonomy" id="2212470"/>
    <lineage>
        <taxon>Bacteria</taxon>
        <taxon>Candidatus Eiseniibacteriota</taxon>
    </lineage>
</organism>
<comment type="function">
    <text evidence="1 15 17">Specifically methylates guanosine-37 in various tRNAs.</text>
</comment>
<proteinExistence type="inferred from homology"/>
<dbReference type="Pfam" id="PF01746">
    <property type="entry name" value="tRNA_m1G_MT"/>
    <property type="match status" value="1"/>
</dbReference>
<evidence type="ECO:0000256" key="6">
    <source>
        <dbReference type="ARBA" id="ARBA00014679"/>
    </source>
</evidence>
<evidence type="ECO:0000256" key="8">
    <source>
        <dbReference type="ARBA" id="ARBA00022603"/>
    </source>
</evidence>
<keyword evidence="7 15" id="KW-0963">Cytoplasm</keyword>
<accession>A0A948RUY4</accession>
<evidence type="ECO:0000256" key="1">
    <source>
        <dbReference type="ARBA" id="ARBA00002634"/>
    </source>
</evidence>
<comment type="similarity">
    <text evidence="3 15 17">Belongs to the RNA methyltransferase TrmD family.</text>
</comment>
<keyword evidence="8 15" id="KW-0489">Methyltransferase</keyword>
<sequence>MSRDPYRIWILSGLPGVLTGAMEEGILRIAQEKGLARVQVINLRDHTDDRHRTIDDAPYGGGPGMILMVEPVIRALRALPEADGNREVFLLSPRGETLVQKRVEELSKLDELVLICGRYKGVDERIRTYITGELSLGDYVLSGGELAAAVIADAIVRLLPDVLGCYDSALGDSFTSGLLDSSYYTRPEVFDGLSVPPVLLSGHHGKVEKWRRMDSLQRTLIHRPDLLEGSELTPEDQAHLRKLGWEPIERCDT</sequence>
<feature type="binding site" evidence="15 16">
    <location>
        <position position="117"/>
    </location>
    <ligand>
        <name>S-adenosyl-L-methionine</name>
        <dbReference type="ChEBI" id="CHEBI:59789"/>
    </ligand>
</feature>
<keyword evidence="11 15" id="KW-0819">tRNA processing</keyword>
<evidence type="ECO:0000256" key="16">
    <source>
        <dbReference type="PIRSR" id="PIRSR000386-1"/>
    </source>
</evidence>
<feature type="binding site" evidence="15 16">
    <location>
        <begin position="136"/>
        <end position="141"/>
    </location>
    <ligand>
        <name>S-adenosyl-L-methionine</name>
        <dbReference type="ChEBI" id="CHEBI:59789"/>
    </ligand>
</feature>
<evidence type="ECO:0000256" key="15">
    <source>
        <dbReference type="HAMAP-Rule" id="MF_00605"/>
    </source>
</evidence>
<dbReference type="InterPro" id="IPR029028">
    <property type="entry name" value="Alpha/beta_knot_MTases"/>
</dbReference>
<dbReference type="GO" id="GO:0005829">
    <property type="term" value="C:cytosol"/>
    <property type="evidence" value="ECO:0007669"/>
    <property type="project" value="TreeGrafter"/>
</dbReference>
<evidence type="ECO:0000256" key="5">
    <source>
        <dbReference type="ARBA" id="ARBA00012807"/>
    </source>
</evidence>
<evidence type="ECO:0000256" key="3">
    <source>
        <dbReference type="ARBA" id="ARBA00007630"/>
    </source>
</evidence>
<dbReference type="CDD" id="cd18080">
    <property type="entry name" value="TrmD-like"/>
    <property type="match status" value="1"/>
</dbReference>
<keyword evidence="9 15" id="KW-0808">Transferase</keyword>
<reference evidence="19" key="1">
    <citation type="submission" date="2021-05" db="EMBL/GenBank/DDBJ databases">
        <title>Energy efficiency and biological interactions define the core microbiome of deep oligotrophic groundwater.</title>
        <authorList>
            <person name="Mehrshad M."/>
            <person name="Lopez-Fernandez M."/>
            <person name="Bell E."/>
            <person name="Bernier-Latmani R."/>
            <person name="Bertilsson S."/>
            <person name="Dopson M."/>
        </authorList>
    </citation>
    <scope>NUCLEOTIDE SEQUENCE</scope>
    <source>
        <strain evidence="19">Modern_marine.mb.64</strain>
    </source>
</reference>
<dbReference type="GO" id="GO:0052906">
    <property type="term" value="F:tRNA (guanine(37)-N1)-methyltransferase activity"/>
    <property type="evidence" value="ECO:0007669"/>
    <property type="project" value="UniProtKB-UniRule"/>
</dbReference>
<dbReference type="AlphaFoldDB" id="A0A948RUY4"/>
<dbReference type="InterPro" id="IPR023148">
    <property type="entry name" value="tRNA_m1G_MeTrfase_C_sf"/>
</dbReference>
<evidence type="ECO:0000313" key="20">
    <source>
        <dbReference type="Proteomes" id="UP000777784"/>
    </source>
</evidence>
<protein>
    <recommendedName>
        <fullName evidence="6 15">tRNA (guanine-N(1)-)-methyltransferase</fullName>
        <ecNumber evidence="5 15">2.1.1.228</ecNumber>
    </recommendedName>
    <alternativeName>
        <fullName evidence="12 15">M1G-methyltransferase</fullName>
    </alternativeName>
    <alternativeName>
        <fullName evidence="13 15">tRNA [GM37] methyltransferase</fullName>
    </alternativeName>
</protein>
<dbReference type="PIRSF" id="PIRSF000386">
    <property type="entry name" value="tRNA_mtase"/>
    <property type="match status" value="1"/>
</dbReference>
<comment type="catalytic activity">
    <reaction evidence="14 15 17">
        <text>guanosine(37) in tRNA + S-adenosyl-L-methionine = N(1)-methylguanosine(37) in tRNA + S-adenosyl-L-homocysteine + H(+)</text>
        <dbReference type="Rhea" id="RHEA:36899"/>
        <dbReference type="Rhea" id="RHEA-COMP:10145"/>
        <dbReference type="Rhea" id="RHEA-COMP:10147"/>
        <dbReference type="ChEBI" id="CHEBI:15378"/>
        <dbReference type="ChEBI" id="CHEBI:57856"/>
        <dbReference type="ChEBI" id="CHEBI:59789"/>
        <dbReference type="ChEBI" id="CHEBI:73542"/>
        <dbReference type="ChEBI" id="CHEBI:74269"/>
        <dbReference type="EC" id="2.1.1.228"/>
    </reaction>
</comment>
<comment type="subunit">
    <text evidence="4 15 17">Homodimer.</text>
</comment>
<evidence type="ECO:0000256" key="17">
    <source>
        <dbReference type="RuleBase" id="RU003464"/>
    </source>
</evidence>
<evidence type="ECO:0000256" key="4">
    <source>
        <dbReference type="ARBA" id="ARBA00011738"/>
    </source>
</evidence>
<evidence type="ECO:0000256" key="12">
    <source>
        <dbReference type="ARBA" id="ARBA00029736"/>
    </source>
</evidence>
<dbReference type="SUPFAM" id="SSF75217">
    <property type="entry name" value="alpha/beta knot"/>
    <property type="match status" value="1"/>
</dbReference>
<dbReference type="HAMAP" id="MF_00605">
    <property type="entry name" value="TrmD"/>
    <property type="match status" value="1"/>
</dbReference>
<dbReference type="Gene3D" id="3.40.1280.10">
    <property type="match status" value="1"/>
</dbReference>
<dbReference type="InterPro" id="IPR029026">
    <property type="entry name" value="tRNA_m1G_MTases_N"/>
</dbReference>
<dbReference type="EMBL" id="JAHJDP010000056">
    <property type="protein sequence ID" value="MBU2691335.1"/>
    <property type="molecule type" value="Genomic_DNA"/>
</dbReference>
<dbReference type="EC" id="2.1.1.228" evidence="5 15"/>
<evidence type="ECO:0000313" key="19">
    <source>
        <dbReference type="EMBL" id="MBU2691335.1"/>
    </source>
</evidence>
<evidence type="ECO:0000259" key="18">
    <source>
        <dbReference type="Pfam" id="PF01746"/>
    </source>
</evidence>
<dbReference type="Gene3D" id="1.10.1270.20">
    <property type="entry name" value="tRNA(m1g37)methyltransferase, domain 2"/>
    <property type="match status" value="1"/>
</dbReference>
<feature type="domain" description="tRNA methyltransferase TRMD/TRM10-type" evidence="18">
    <location>
        <begin position="7"/>
        <end position="228"/>
    </location>
</feature>
<keyword evidence="10 15" id="KW-0949">S-adenosyl-L-methionine</keyword>
<dbReference type="PANTHER" id="PTHR46417">
    <property type="entry name" value="TRNA (GUANINE-N(1)-)-METHYLTRANSFERASE"/>
    <property type="match status" value="1"/>
</dbReference>
<dbReference type="PANTHER" id="PTHR46417:SF1">
    <property type="entry name" value="TRNA (GUANINE-N(1)-)-METHYLTRANSFERASE"/>
    <property type="match status" value="1"/>
</dbReference>
<evidence type="ECO:0000256" key="14">
    <source>
        <dbReference type="ARBA" id="ARBA00047783"/>
    </source>
</evidence>
<evidence type="ECO:0000256" key="10">
    <source>
        <dbReference type="ARBA" id="ARBA00022691"/>
    </source>
</evidence>
<dbReference type="NCBIfam" id="NF000648">
    <property type="entry name" value="PRK00026.1"/>
    <property type="match status" value="1"/>
</dbReference>
<dbReference type="NCBIfam" id="TIGR00088">
    <property type="entry name" value="trmD"/>
    <property type="match status" value="1"/>
</dbReference>
<dbReference type="InterPro" id="IPR002649">
    <property type="entry name" value="tRNA_m1G_MeTrfase_TrmD"/>
</dbReference>
<gene>
    <name evidence="15 19" type="primary">trmD</name>
    <name evidence="19" type="ORF">KJ970_10460</name>
</gene>
<evidence type="ECO:0000256" key="2">
    <source>
        <dbReference type="ARBA" id="ARBA00004496"/>
    </source>
</evidence>
<dbReference type="Proteomes" id="UP000777784">
    <property type="component" value="Unassembled WGS sequence"/>
</dbReference>
<dbReference type="GO" id="GO:0002939">
    <property type="term" value="P:tRNA N1-guanine methylation"/>
    <property type="evidence" value="ECO:0007669"/>
    <property type="project" value="TreeGrafter"/>
</dbReference>
<comment type="subcellular location">
    <subcellularLocation>
        <location evidence="2 15 17">Cytoplasm</location>
    </subcellularLocation>
</comment>
<dbReference type="FunFam" id="1.10.1270.20:FF:000001">
    <property type="entry name" value="tRNA (guanine-N(1)-)-methyltransferase"/>
    <property type="match status" value="1"/>
</dbReference>